<evidence type="ECO:0000313" key="3">
    <source>
        <dbReference type="Proteomes" id="UP001341840"/>
    </source>
</evidence>
<sequence length="77" mass="8920">MDDQSQSSAQKHCPKKSKMITLVYHHGGTLVTKDDGEMVYKIREISEQANQDANTLDVLELEDHHKLLGYDNIEEYW</sequence>
<evidence type="ECO:0000259" key="1">
    <source>
        <dbReference type="Pfam" id="PF26130"/>
    </source>
</evidence>
<protein>
    <recommendedName>
        <fullName evidence="1">PB1-like domain-containing protein</fullName>
    </recommendedName>
</protein>
<dbReference type="Pfam" id="PF26130">
    <property type="entry name" value="PB1-like"/>
    <property type="match status" value="1"/>
</dbReference>
<organism evidence="2 3">
    <name type="scientific">Stylosanthes scabra</name>
    <dbReference type="NCBI Taxonomy" id="79078"/>
    <lineage>
        <taxon>Eukaryota</taxon>
        <taxon>Viridiplantae</taxon>
        <taxon>Streptophyta</taxon>
        <taxon>Embryophyta</taxon>
        <taxon>Tracheophyta</taxon>
        <taxon>Spermatophyta</taxon>
        <taxon>Magnoliopsida</taxon>
        <taxon>eudicotyledons</taxon>
        <taxon>Gunneridae</taxon>
        <taxon>Pentapetalae</taxon>
        <taxon>rosids</taxon>
        <taxon>fabids</taxon>
        <taxon>Fabales</taxon>
        <taxon>Fabaceae</taxon>
        <taxon>Papilionoideae</taxon>
        <taxon>50 kb inversion clade</taxon>
        <taxon>dalbergioids sensu lato</taxon>
        <taxon>Dalbergieae</taxon>
        <taxon>Pterocarpus clade</taxon>
        <taxon>Stylosanthes</taxon>
    </lineage>
</organism>
<dbReference type="InterPro" id="IPR058594">
    <property type="entry name" value="PB1-like_dom_pln"/>
</dbReference>
<keyword evidence="3" id="KW-1185">Reference proteome</keyword>
<name>A0ABU6T6N9_9FABA</name>
<proteinExistence type="predicted"/>
<dbReference type="EMBL" id="JASCZI010090661">
    <property type="protein sequence ID" value="MED6144346.1"/>
    <property type="molecule type" value="Genomic_DNA"/>
</dbReference>
<dbReference type="Proteomes" id="UP001341840">
    <property type="component" value="Unassembled WGS sequence"/>
</dbReference>
<gene>
    <name evidence="2" type="ORF">PIB30_014879</name>
</gene>
<feature type="domain" description="PB1-like" evidence="1">
    <location>
        <begin position="18"/>
        <end position="77"/>
    </location>
</feature>
<accession>A0ABU6T6N9</accession>
<comment type="caution">
    <text evidence="2">The sequence shown here is derived from an EMBL/GenBank/DDBJ whole genome shotgun (WGS) entry which is preliminary data.</text>
</comment>
<evidence type="ECO:0000313" key="2">
    <source>
        <dbReference type="EMBL" id="MED6144346.1"/>
    </source>
</evidence>
<reference evidence="2 3" key="1">
    <citation type="journal article" date="2023" name="Plants (Basel)">
        <title>Bridging the Gap: Combining Genomics and Transcriptomics Approaches to Understand Stylosanthes scabra, an Orphan Legume from the Brazilian Caatinga.</title>
        <authorList>
            <person name="Ferreira-Neto J.R.C."/>
            <person name="da Silva M.D."/>
            <person name="Binneck E."/>
            <person name="de Melo N.F."/>
            <person name="da Silva R.H."/>
            <person name="de Melo A.L.T.M."/>
            <person name="Pandolfi V."/>
            <person name="Bustamante F.O."/>
            <person name="Brasileiro-Vidal A.C."/>
            <person name="Benko-Iseppon A.M."/>
        </authorList>
    </citation>
    <scope>NUCLEOTIDE SEQUENCE [LARGE SCALE GENOMIC DNA]</scope>
    <source>
        <tissue evidence="2">Leaves</tissue>
    </source>
</reference>